<dbReference type="Proteomes" id="UP000758155">
    <property type="component" value="Unassembled WGS sequence"/>
</dbReference>
<proteinExistence type="predicted"/>
<comment type="caution">
    <text evidence="1">The sequence shown here is derived from an EMBL/GenBank/DDBJ whole genome shotgun (WGS) entry which is preliminary data.</text>
</comment>
<sequence>MARFANIKSSYETFSEALPECESLSDARGQKKESSQSVAKTVPPNFLVKEDKMTYIAVGTEFLTANKDQLDSVPLSTPDPNISLRTEADVYGHLRSTLVNELGRAIDMDPTHRDKLRIVAEIQLNTLCVDVSFRYKRGGTEKTLMIIKLKKAKYIETTHFRSALYRRDMLDSSLQPYVHNHNKNLRNQESGLMQLKQVTAYSKLSSYRYAALCHYVSLILFTFSSDWTKAEVVILDATGFRKALLGFLLEFVRST</sequence>
<protein>
    <submittedName>
        <fullName evidence="1">Uncharacterized protein</fullName>
    </submittedName>
</protein>
<reference evidence="1" key="1">
    <citation type="submission" date="2019-04" db="EMBL/GenBank/DDBJ databases">
        <title>Sequencing of skin fungus with MAO and IRED activity.</title>
        <authorList>
            <person name="Marsaioli A.J."/>
            <person name="Bonatto J.M.C."/>
            <person name="Reis Junior O."/>
        </authorList>
    </citation>
    <scope>NUCLEOTIDE SEQUENCE</scope>
    <source>
        <strain evidence="1">28M1</strain>
    </source>
</reference>
<evidence type="ECO:0000313" key="1">
    <source>
        <dbReference type="EMBL" id="KAF3041363.1"/>
    </source>
</evidence>
<dbReference type="AlphaFoldDB" id="A0A9P4WTD5"/>
<gene>
    <name evidence="1" type="ORF">E8E12_008383</name>
</gene>
<organism evidence="1 2">
    <name type="scientific">Didymella heteroderae</name>
    <dbReference type="NCBI Taxonomy" id="1769908"/>
    <lineage>
        <taxon>Eukaryota</taxon>
        <taxon>Fungi</taxon>
        <taxon>Dikarya</taxon>
        <taxon>Ascomycota</taxon>
        <taxon>Pezizomycotina</taxon>
        <taxon>Dothideomycetes</taxon>
        <taxon>Pleosporomycetidae</taxon>
        <taxon>Pleosporales</taxon>
        <taxon>Pleosporineae</taxon>
        <taxon>Didymellaceae</taxon>
        <taxon>Didymella</taxon>
    </lineage>
</organism>
<accession>A0A9P4WTD5</accession>
<dbReference type="EMBL" id="SWKV01000021">
    <property type="protein sequence ID" value="KAF3041363.1"/>
    <property type="molecule type" value="Genomic_DNA"/>
</dbReference>
<evidence type="ECO:0000313" key="2">
    <source>
        <dbReference type="Proteomes" id="UP000758155"/>
    </source>
</evidence>
<name>A0A9P4WTD5_9PLEO</name>
<keyword evidence="2" id="KW-1185">Reference proteome</keyword>